<proteinExistence type="predicted"/>
<dbReference type="RefSeq" id="WP_275944079.1">
    <property type="nucleotide sequence ID" value="NZ_JACHXI010000014.1"/>
</dbReference>
<sequence>MSLREEFDTDKNTRLAVFQDPWSVIYLSSGFSDPLNGAFEAE</sequence>
<evidence type="ECO:0000313" key="2">
    <source>
        <dbReference type="Proteomes" id="UP000549250"/>
    </source>
</evidence>
<dbReference type="EMBL" id="JACHXI010000014">
    <property type="protein sequence ID" value="MBB3104283.1"/>
    <property type="molecule type" value="Genomic_DNA"/>
</dbReference>
<dbReference type="Proteomes" id="UP000549250">
    <property type="component" value="Unassembled WGS sequence"/>
</dbReference>
<keyword evidence="2" id="KW-1185">Reference proteome</keyword>
<dbReference type="AlphaFoldDB" id="A0A839T9H1"/>
<comment type="caution">
    <text evidence="1">The sequence shown here is derived from an EMBL/GenBank/DDBJ whole genome shotgun (WGS) entry which is preliminary data.</text>
</comment>
<gene>
    <name evidence="1" type="ORF">FHR87_002698</name>
</gene>
<name>A0A839T9H1_AZOMA</name>
<evidence type="ECO:0000313" key="1">
    <source>
        <dbReference type="EMBL" id="MBB3104283.1"/>
    </source>
</evidence>
<reference evidence="1 2" key="1">
    <citation type="submission" date="2020-08" db="EMBL/GenBank/DDBJ databases">
        <title>Genomic Encyclopedia of Type Strains, Phase III (KMG-III): the genomes of soil and plant-associated and newly described type strains.</title>
        <authorList>
            <person name="Whitman W."/>
        </authorList>
    </citation>
    <scope>NUCLEOTIDE SEQUENCE [LARGE SCALE GENOMIC DNA]</scope>
    <source>
        <strain evidence="1 2">CECT 4462</strain>
    </source>
</reference>
<protein>
    <submittedName>
        <fullName evidence="1">Uncharacterized protein</fullName>
    </submittedName>
</protein>
<organism evidence="1 2">
    <name type="scientific">Azomonas macrocytogenes</name>
    <name type="common">Azotobacter macrocytogenes</name>
    <dbReference type="NCBI Taxonomy" id="69962"/>
    <lineage>
        <taxon>Bacteria</taxon>
        <taxon>Pseudomonadati</taxon>
        <taxon>Pseudomonadota</taxon>
        <taxon>Gammaproteobacteria</taxon>
        <taxon>Pseudomonadales</taxon>
        <taxon>Pseudomonadaceae</taxon>
        <taxon>Azomonas</taxon>
    </lineage>
</organism>
<accession>A0A839T9H1</accession>